<feature type="transmembrane region" description="Helical" evidence="1">
    <location>
        <begin position="293"/>
        <end position="315"/>
    </location>
</feature>
<dbReference type="EMBL" id="PGTY01000002">
    <property type="protein sequence ID" value="PJI86057.1"/>
    <property type="molecule type" value="Genomic_DNA"/>
</dbReference>
<keyword evidence="1" id="KW-1133">Transmembrane helix</keyword>
<sequence>MTQTPGLRLSLAHGLRGVVWLSMLIIIVKAGVDGMKLGQGFASFGNDDVMRMLSVRDWVAGQGWYDVAQYRLLPPEGVPLHWSRYIDVGIAALIVPFSLIFPMDVAEMVAATLWPTLIMIIHVLAVAFGTQRVFGRVPACFAVLCVTLWPLTADLHSRAGQLDHHNVQLLMMVFLAFAAIWPSRPVGAGVVGGIAAAFSLAVGLEALPFIVGGGLAIFMRAIFLPSLQTRILLFTFCTTLCFGSILLWTGQTLPAMWMQQACDRLGVQTLSLVAIAVVATVLPTLAHRRLKDAWMQMGAAVVLTCIGVVVAWPVLSGCLAGPYGALPEIIQEAIRNDITEAKPVFVYAQSHLTLTLVFMLPVIVSFLAGSILWLSSCISPRPQDDQNHALGILLIFCTVGILMVFVQMRTVIILASVVPVIGGVVVWRLLNSYFEKRDLTQGLLAIAVAAMIVTPVQALSPLGPLLVQDTSETRVSRINCLEQASLTALNDVPPGVILTHLNFGPGLIWATHHDGLSAPYHRSAAAMSNGILPFRMESAEMADYVRATPATHLLICRGYNYEGDFADTLANGGSADWLRPVPLDDDIQILFEVLRE</sequence>
<organism evidence="2 3">
    <name type="scientific">Yoonia maricola</name>
    <dbReference type="NCBI Taxonomy" id="420999"/>
    <lineage>
        <taxon>Bacteria</taxon>
        <taxon>Pseudomonadati</taxon>
        <taxon>Pseudomonadota</taxon>
        <taxon>Alphaproteobacteria</taxon>
        <taxon>Rhodobacterales</taxon>
        <taxon>Paracoccaceae</taxon>
        <taxon>Yoonia</taxon>
    </lineage>
</organism>
<feature type="transmembrane region" description="Helical" evidence="1">
    <location>
        <begin position="12"/>
        <end position="32"/>
    </location>
</feature>
<keyword evidence="1" id="KW-0472">Membrane</keyword>
<accession>A0A2M8W543</accession>
<feature type="transmembrane region" description="Helical" evidence="1">
    <location>
        <begin position="165"/>
        <end position="182"/>
    </location>
</feature>
<proteinExistence type="predicted"/>
<protein>
    <recommendedName>
        <fullName evidence="4">4-amino-4-deoxy-L-arabinose transferase-like glycosyltransferase</fullName>
    </recommendedName>
</protein>
<feature type="transmembrane region" description="Helical" evidence="1">
    <location>
        <begin position="134"/>
        <end position="153"/>
    </location>
</feature>
<feature type="transmembrane region" description="Helical" evidence="1">
    <location>
        <begin position="442"/>
        <end position="467"/>
    </location>
</feature>
<evidence type="ECO:0008006" key="4">
    <source>
        <dbReference type="Google" id="ProtNLM"/>
    </source>
</evidence>
<feature type="transmembrane region" description="Helical" evidence="1">
    <location>
        <begin position="387"/>
        <end position="405"/>
    </location>
</feature>
<feature type="transmembrane region" description="Helical" evidence="1">
    <location>
        <begin position="108"/>
        <end position="128"/>
    </location>
</feature>
<feature type="transmembrane region" description="Helical" evidence="1">
    <location>
        <begin position="82"/>
        <end position="101"/>
    </location>
</feature>
<feature type="transmembrane region" description="Helical" evidence="1">
    <location>
        <begin position="231"/>
        <end position="249"/>
    </location>
</feature>
<feature type="transmembrane region" description="Helical" evidence="1">
    <location>
        <begin position="194"/>
        <end position="219"/>
    </location>
</feature>
<name>A0A2M8W543_9RHOB</name>
<feature type="transmembrane region" description="Helical" evidence="1">
    <location>
        <begin position="352"/>
        <end position="375"/>
    </location>
</feature>
<dbReference type="AlphaFoldDB" id="A0A2M8W543"/>
<gene>
    <name evidence="2" type="ORF">BC777_2414</name>
</gene>
<feature type="transmembrane region" description="Helical" evidence="1">
    <location>
        <begin position="269"/>
        <end position="286"/>
    </location>
</feature>
<comment type="caution">
    <text evidence="2">The sequence shown here is derived from an EMBL/GenBank/DDBJ whole genome shotgun (WGS) entry which is preliminary data.</text>
</comment>
<evidence type="ECO:0000313" key="3">
    <source>
        <dbReference type="Proteomes" id="UP000228531"/>
    </source>
</evidence>
<evidence type="ECO:0000256" key="1">
    <source>
        <dbReference type="SAM" id="Phobius"/>
    </source>
</evidence>
<keyword evidence="3" id="KW-1185">Reference proteome</keyword>
<dbReference type="Proteomes" id="UP000228531">
    <property type="component" value="Unassembled WGS sequence"/>
</dbReference>
<feature type="transmembrane region" description="Helical" evidence="1">
    <location>
        <begin position="411"/>
        <end position="430"/>
    </location>
</feature>
<keyword evidence="1" id="KW-0812">Transmembrane</keyword>
<evidence type="ECO:0000313" key="2">
    <source>
        <dbReference type="EMBL" id="PJI86057.1"/>
    </source>
</evidence>
<reference evidence="2 3" key="1">
    <citation type="submission" date="2017-11" db="EMBL/GenBank/DDBJ databases">
        <title>Genomic Encyclopedia of Archaeal and Bacterial Type Strains, Phase II (KMG-II): From Individual Species to Whole Genera.</title>
        <authorList>
            <person name="Goeker M."/>
        </authorList>
    </citation>
    <scope>NUCLEOTIDE SEQUENCE [LARGE SCALE GENOMIC DNA]</scope>
    <source>
        <strain evidence="2 3">DSM 29128</strain>
    </source>
</reference>